<dbReference type="NCBIfam" id="NF007020">
    <property type="entry name" value="PRK09485.1"/>
    <property type="match status" value="1"/>
</dbReference>
<evidence type="ECO:0000256" key="4">
    <source>
        <dbReference type="ARBA" id="ARBA00022679"/>
    </source>
</evidence>
<comment type="catalytic activity">
    <reaction evidence="10">
        <text>S-methyl-L-methionine + L-homocysteine = 2 L-methionine + H(+)</text>
        <dbReference type="Rhea" id="RHEA:26337"/>
        <dbReference type="ChEBI" id="CHEBI:15378"/>
        <dbReference type="ChEBI" id="CHEBI:57844"/>
        <dbReference type="ChEBI" id="CHEBI:58199"/>
        <dbReference type="ChEBI" id="CHEBI:58252"/>
        <dbReference type="EC" id="2.1.1.10"/>
    </reaction>
</comment>
<evidence type="ECO:0000256" key="12">
    <source>
        <dbReference type="PROSITE-ProRule" id="PRU00333"/>
    </source>
</evidence>
<dbReference type="EMBL" id="CM007649">
    <property type="protein sequence ID" value="ONM33074.1"/>
    <property type="molecule type" value="Genomic_DNA"/>
</dbReference>
<feature type="binding site" evidence="12">
    <location>
        <position position="261"/>
    </location>
    <ligand>
        <name>Zn(2+)</name>
        <dbReference type="ChEBI" id="CHEBI:29105"/>
    </ligand>
</feature>
<dbReference type="GO" id="GO:0009086">
    <property type="term" value="P:methionine biosynthetic process"/>
    <property type="evidence" value="ECO:0007669"/>
    <property type="project" value="UniProtKB-KW"/>
</dbReference>
<dbReference type="SUPFAM" id="SSF82282">
    <property type="entry name" value="Homocysteine S-methyltransferase"/>
    <property type="match status" value="1"/>
</dbReference>
<evidence type="ECO:0000256" key="6">
    <source>
        <dbReference type="ARBA" id="ARBA00022723"/>
    </source>
</evidence>
<evidence type="ECO:0000256" key="7">
    <source>
        <dbReference type="ARBA" id="ARBA00022833"/>
    </source>
</evidence>
<keyword evidence="2 12" id="KW-0489">Methyltransferase</keyword>
<evidence type="ECO:0000256" key="3">
    <source>
        <dbReference type="ARBA" id="ARBA00022605"/>
    </source>
</evidence>
<dbReference type="PANTHER" id="PTHR46015:SF11">
    <property type="entry name" value="HOMOCYSTEINE S-METHYLTRANSFERASE 3"/>
    <property type="match status" value="1"/>
</dbReference>
<comment type="cofactor">
    <cofactor evidence="12">
        <name>Zn(2+)</name>
        <dbReference type="ChEBI" id="CHEBI:29105"/>
    </cofactor>
</comment>
<evidence type="ECO:0000256" key="9">
    <source>
        <dbReference type="ARBA" id="ARBA00039035"/>
    </source>
</evidence>
<keyword evidence="6 12" id="KW-0479">Metal-binding</keyword>
<organism evidence="14">
    <name type="scientific">Zea mays</name>
    <name type="common">Maize</name>
    <dbReference type="NCBI Taxonomy" id="4577"/>
    <lineage>
        <taxon>Eukaryota</taxon>
        <taxon>Viridiplantae</taxon>
        <taxon>Streptophyta</taxon>
        <taxon>Embryophyta</taxon>
        <taxon>Tracheophyta</taxon>
        <taxon>Spermatophyta</taxon>
        <taxon>Magnoliopsida</taxon>
        <taxon>Liliopsida</taxon>
        <taxon>Poales</taxon>
        <taxon>Poaceae</taxon>
        <taxon>PACMAD clade</taxon>
        <taxon>Panicoideae</taxon>
        <taxon>Andropogonodae</taxon>
        <taxon>Andropogoneae</taxon>
        <taxon>Tripsacinae</taxon>
        <taxon>Zea</taxon>
    </lineage>
</organism>
<evidence type="ECO:0000256" key="2">
    <source>
        <dbReference type="ARBA" id="ARBA00022603"/>
    </source>
</evidence>
<dbReference type="PROSITE" id="PS50970">
    <property type="entry name" value="HCY"/>
    <property type="match status" value="1"/>
</dbReference>
<keyword evidence="7 12" id="KW-0862">Zinc</keyword>
<keyword evidence="3" id="KW-0028">Amino-acid biosynthesis</keyword>
<evidence type="ECO:0000256" key="5">
    <source>
        <dbReference type="ARBA" id="ARBA00022691"/>
    </source>
</evidence>
<dbReference type="GO" id="GO:0032259">
    <property type="term" value="P:methylation"/>
    <property type="evidence" value="ECO:0007669"/>
    <property type="project" value="UniProtKB-KW"/>
</dbReference>
<dbReference type="Pfam" id="PF02574">
    <property type="entry name" value="S-methyl_trans"/>
    <property type="match status" value="1"/>
</dbReference>
<accession>A0A1D6MWA5</accession>
<dbReference type="InterPro" id="IPR051486">
    <property type="entry name" value="Hcy_S-methyltransferase"/>
</dbReference>
<protein>
    <recommendedName>
        <fullName evidence="9">homocysteine S-methyltransferase</fullName>
        <ecNumber evidence="9">2.1.1.10</ecNumber>
    </recommendedName>
</protein>
<gene>
    <name evidence="14" type="ORF">ZEAMMB73_Zm00001d041455</name>
</gene>
<feature type="binding site" evidence="12">
    <location>
        <position position="328"/>
    </location>
    <ligand>
        <name>Zn(2+)</name>
        <dbReference type="ChEBI" id="CHEBI:29105"/>
    </ligand>
</feature>
<dbReference type="PANTHER" id="PTHR46015">
    <property type="entry name" value="ZGC:172121"/>
    <property type="match status" value="1"/>
</dbReference>
<dbReference type="AlphaFoldDB" id="A0A1D6MWA5"/>
<evidence type="ECO:0000256" key="11">
    <source>
        <dbReference type="ARBA" id="ARBA00056359"/>
    </source>
</evidence>
<reference evidence="14" key="1">
    <citation type="submission" date="2015-12" db="EMBL/GenBank/DDBJ databases">
        <title>Update maize B73 reference genome by single molecule sequencing technologies.</title>
        <authorList>
            <consortium name="Maize Genome Sequencing Project"/>
            <person name="Ware D."/>
        </authorList>
    </citation>
    <scope>NUCLEOTIDE SEQUENCE [LARGE SCALE GENOMIC DNA]</scope>
    <source>
        <tissue evidence="14">Seedling</tissue>
    </source>
</reference>
<dbReference type="FunCoup" id="A0A1D6MWA5">
    <property type="interactions" value="228"/>
</dbReference>
<dbReference type="InterPro" id="IPR003726">
    <property type="entry name" value="HCY_dom"/>
</dbReference>
<keyword evidence="8" id="KW-0486">Methionine biosynthesis</keyword>
<dbReference type="FunFam" id="3.20.20.330:FF:000002">
    <property type="entry name" value="Homocysteine S-methyltransferase"/>
    <property type="match status" value="1"/>
</dbReference>
<comment type="subunit">
    <text evidence="1">Monomer.</text>
</comment>
<dbReference type="Gene3D" id="3.20.20.330">
    <property type="entry name" value="Homocysteine-binding-like domain"/>
    <property type="match status" value="1"/>
</dbReference>
<dbReference type="GO" id="GO:0008168">
    <property type="term" value="F:methyltransferase activity"/>
    <property type="evidence" value="ECO:0007669"/>
    <property type="project" value="UniProtKB-UniRule"/>
</dbReference>
<keyword evidence="4 12" id="KW-0808">Transferase</keyword>
<evidence type="ECO:0000313" key="14">
    <source>
        <dbReference type="EMBL" id="ONM33074.1"/>
    </source>
</evidence>
<dbReference type="InterPro" id="IPR036589">
    <property type="entry name" value="HCY_dom_sf"/>
</dbReference>
<dbReference type="ExpressionAtlas" id="A0A1D6MWA5">
    <property type="expression patterns" value="baseline and differential"/>
</dbReference>
<feature type="binding site" evidence="12">
    <location>
        <position position="329"/>
    </location>
    <ligand>
        <name>Zn(2+)</name>
        <dbReference type="ChEBI" id="CHEBI:29105"/>
    </ligand>
</feature>
<evidence type="ECO:0000256" key="8">
    <source>
        <dbReference type="ARBA" id="ARBA00023167"/>
    </source>
</evidence>
<proteinExistence type="predicted"/>
<evidence type="ECO:0000256" key="10">
    <source>
        <dbReference type="ARBA" id="ARBA00052655"/>
    </source>
</evidence>
<dbReference type="EC" id="2.1.1.10" evidence="9"/>
<dbReference type="GO" id="GO:0046872">
    <property type="term" value="F:metal ion binding"/>
    <property type="evidence" value="ECO:0007669"/>
    <property type="project" value="UniProtKB-KW"/>
</dbReference>
<evidence type="ECO:0000256" key="1">
    <source>
        <dbReference type="ARBA" id="ARBA00011245"/>
    </source>
</evidence>
<sequence length="355" mass="38601">MVGTAEGGAERAVRRWVDAAGGRLVLDGGLATELEANGADLNDPLWSAKCLLSSPHLIRKASPPARPRPSLRLPSLFVHMDYLEAGANIIITASYQATIQGFESKGFSKEQSENLLTKSVQIALEAREMFLKEHLEKSTPIQHPILVAAALGSYGAYLADGSEYSGDYGEAGTKEFLKDFHRRRLQVLAEAGPDLIAFETIPNKLEAQAYVELLEECNINIPSWLSFNSKDGVHVVSGDSLIECATIADKCAKVGAVGINCTPPRFIHGLILSIRKVTDKPILIYPNSGERYDGEKKEWVESTGVSDGDFVSYVNEWCKDGAALIGGCCRTTPNTIRAIHRTLNQGCHKHQLPVA</sequence>
<evidence type="ECO:0000259" key="13">
    <source>
        <dbReference type="PROSITE" id="PS50970"/>
    </source>
</evidence>
<keyword evidence="5" id="KW-0949">S-adenosyl-L-methionine</keyword>
<dbReference type="InParanoid" id="A0A1D6MWA5"/>
<name>A0A1D6MWA5_MAIZE</name>
<feature type="domain" description="Hcy-binding" evidence="13">
    <location>
        <begin position="12"/>
        <end position="343"/>
    </location>
</feature>
<comment type="function">
    <text evidence="11">Catalyzes methyl transfer from S-methylmethionine (SMM) to adenosyl-L-homocysteine (AdoMet). SMM degradation (by HMT-1, HMT-2, HMT-3 and HMT-4) and biosynthesis (by MMT1) constitute the SMM cycle in plants, which is probably required to achieve short term control of AdoMet level.</text>
</comment>
<dbReference type="IntAct" id="A0A1D6MWA5">
    <property type="interactions" value="6"/>
</dbReference>